<comment type="caution">
    <text evidence="9">The sequence shown here is derived from an EMBL/GenBank/DDBJ whole genome shotgun (WGS) entry which is preliminary data.</text>
</comment>
<evidence type="ECO:0000259" key="8">
    <source>
        <dbReference type="SMART" id="SM00363"/>
    </source>
</evidence>
<dbReference type="InterPro" id="IPR050343">
    <property type="entry name" value="RsuA_PseudoU_synthase"/>
</dbReference>
<dbReference type="SMART" id="SM00363">
    <property type="entry name" value="S4"/>
    <property type="match status" value="1"/>
</dbReference>
<evidence type="ECO:0000256" key="4">
    <source>
        <dbReference type="ARBA" id="ARBA00036535"/>
    </source>
</evidence>
<dbReference type="NCBIfam" id="NF007784">
    <property type="entry name" value="PRK10475.1"/>
    <property type="match status" value="1"/>
</dbReference>
<gene>
    <name evidence="9" type="ORF">CLV25_10395</name>
</gene>
<dbReference type="FunFam" id="3.10.290.10:FF:000003">
    <property type="entry name" value="Pseudouridine synthase"/>
    <property type="match status" value="1"/>
</dbReference>
<dbReference type="InterPro" id="IPR018496">
    <property type="entry name" value="PsdUridine_synth_RsuA/RluB_CS"/>
</dbReference>
<keyword evidence="5" id="KW-0694">RNA-binding</keyword>
<dbReference type="InterPro" id="IPR020094">
    <property type="entry name" value="TruA/RsuA/RluB/E/F_N"/>
</dbReference>
<accession>A0A4R2F0S8</accession>
<organism evidence="9 10">
    <name type="scientific">Acetobacteroides hydrogenigenes</name>
    <dbReference type="NCBI Taxonomy" id="979970"/>
    <lineage>
        <taxon>Bacteria</taxon>
        <taxon>Pseudomonadati</taxon>
        <taxon>Bacteroidota</taxon>
        <taxon>Bacteroidia</taxon>
        <taxon>Bacteroidales</taxon>
        <taxon>Rikenellaceae</taxon>
        <taxon>Acetobacteroides</taxon>
    </lineage>
</organism>
<evidence type="ECO:0000313" key="9">
    <source>
        <dbReference type="EMBL" id="TCN70579.1"/>
    </source>
</evidence>
<dbReference type="NCBIfam" id="TIGR00093">
    <property type="entry name" value="pseudouridine synthase"/>
    <property type="match status" value="1"/>
</dbReference>
<dbReference type="SUPFAM" id="SSF55120">
    <property type="entry name" value="Pseudouridine synthase"/>
    <property type="match status" value="1"/>
</dbReference>
<dbReference type="InterPro" id="IPR000748">
    <property type="entry name" value="PsdUridine_synth_RsuA/RluB/E/F"/>
</dbReference>
<dbReference type="SUPFAM" id="SSF55174">
    <property type="entry name" value="Alpha-L RNA-binding motif"/>
    <property type="match status" value="1"/>
</dbReference>
<dbReference type="InterPro" id="IPR006145">
    <property type="entry name" value="PsdUridine_synth_RsuA/RluA"/>
</dbReference>
<keyword evidence="10" id="KW-1185">Reference proteome</keyword>
<dbReference type="Pfam" id="PF01479">
    <property type="entry name" value="S4"/>
    <property type="match status" value="1"/>
</dbReference>
<dbReference type="RefSeq" id="WP_131838442.1">
    <property type="nucleotide sequence ID" value="NZ_SLWB01000003.1"/>
</dbReference>
<evidence type="ECO:0000256" key="1">
    <source>
        <dbReference type="ARBA" id="ARBA00008348"/>
    </source>
</evidence>
<evidence type="ECO:0000256" key="5">
    <source>
        <dbReference type="PROSITE-ProRule" id="PRU00182"/>
    </source>
</evidence>
<evidence type="ECO:0000256" key="7">
    <source>
        <dbReference type="SAM" id="MobiDB-lite"/>
    </source>
</evidence>
<dbReference type="FunFam" id="3.30.70.1560:FF:000002">
    <property type="entry name" value="Pseudouridine synthase"/>
    <property type="match status" value="1"/>
</dbReference>
<proteinExistence type="inferred from homology"/>
<feature type="region of interest" description="Disordered" evidence="7">
    <location>
        <begin position="1"/>
        <end position="56"/>
    </location>
</feature>
<evidence type="ECO:0000256" key="6">
    <source>
        <dbReference type="RuleBase" id="RU003887"/>
    </source>
</evidence>
<dbReference type="AlphaFoldDB" id="A0A4R2F0S8"/>
<dbReference type="CDD" id="cd02554">
    <property type="entry name" value="PseudoU_synth_RluF"/>
    <property type="match status" value="1"/>
</dbReference>
<keyword evidence="2 6" id="KW-0413">Isomerase</keyword>
<dbReference type="GO" id="GO:0160138">
    <property type="term" value="F:23S rRNA pseudouridine(2604) synthase activity"/>
    <property type="evidence" value="ECO:0007669"/>
    <property type="project" value="UniProtKB-EC"/>
</dbReference>
<protein>
    <recommendedName>
        <fullName evidence="6">Pseudouridine synthase</fullName>
        <ecNumber evidence="6">5.4.99.-</ecNumber>
    </recommendedName>
</protein>
<dbReference type="PROSITE" id="PS50889">
    <property type="entry name" value="S4"/>
    <property type="match status" value="1"/>
</dbReference>
<dbReference type="InterPro" id="IPR002942">
    <property type="entry name" value="S4_RNA-bd"/>
</dbReference>
<dbReference type="Proteomes" id="UP000294830">
    <property type="component" value="Unassembled WGS sequence"/>
</dbReference>
<dbReference type="EMBL" id="SLWB01000003">
    <property type="protein sequence ID" value="TCN70579.1"/>
    <property type="molecule type" value="Genomic_DNA"/>
</dbReference>
<dbReference type="Gene3D" id="3.30.70.1560">
    <property type="entry name" value="Alpha-L RNA-binding motif"/>
    <property type="match status" value="1"/>
</dbReference>
<feature type="compositionally biased region" description="Polar residues" evidence="7">
    <location>
        <begin position="1"/>
        <end position="10"/>
    </location>
</feature>
<dbReference type="GO" id="GO:0003723">
    <property type="term" value="F:RNA binding"/>
    <property type="evidence" value="ECO:0007669"/>
    <property type="project" value="UniProtKB-KW"/>
</dbReference>
<dbReference type="CDD" id="cd00165">
    <property type="entry name" value="S4"/>
    <property type="match status" value="1"/>
</dbReference>
<dbReference type="Gene3D" id="3.10.290.10">
    <property type="entry name" value="RNA-binding S4 domain"/>
    <property type="match status" value="1"/>
</dbReference>
<dbReference type="InterPro" id="IPR036986">
    <property type="entry name" value="S4_RNA-bd_sf"/>
</dbReference>
<dbReference type="PANTHER" id="PTHR47683:SF2">
    <property type="entry name" value="RNA-BINDING S4 DOMAIN-CONTAINING PROTEIN"/>
    <property type="match status" value="1"/>
</dbReference>
<evidence type="ECO:0000313" key="10">
    <source>
        <dbReference type="Proteomes" id="UP000294830"/>
    </source>
</evidence>
<sequence>MKKRATTSGKPSADRHSKSKITKRSGTSCPTKKQSSAQRSSEANSPKKEKIIVHTDKSEDTRINKYISETGFCSRREADKLVEQGRVTINGVKAGMGDRVLPGQAVKVNGQLIAGDEEMVYIAFNKPVGITSTTDRKDKSNIIDYISHEKRIFPIGRLDKDSQGLILLTNDGDIVNKILRAGNNHEKEYIVTVNKPITESFVKRMASGVPILGVNTRKCVIEKLSENTFIIILKQGLNRQIRRMCEYFGYEVTKLKRIRIMNIELNDLKEGQWRNLRKDEMIALNNQIQKSAKDTNKRH</sequence>
<comment type="similarity">
    <text evidence="1 6">Belongs to the pseudouridine synthase RsuA family.</text>
</comment>
<name>A0A4R2F0S8_9BACT</name>
<dbReference type="Pfam" id="PF00849">
    <property type="entry name" value="PseudoU_synth_2"/>
    <property type="match status" value="1"/>
</dbReference>
<reference evidence="9 10" key="1">
    <citation type="submission" date="2019-03" db="EMBL/GenBank/DDBJ databases">
        <title>Genomic Encyclopedia of Archaeal and Bacterial Type Strains, Phase II (KMG-II): from individual species to whole genera.</title>
        <authorList>
            <person name="Goeker M."/>
        </authorList>
    </citation>
    <scope>NUCLEOTIDE SEQUENCE [LARGE SCALE GENOMIC DNA]</scope>
    <source>
        <strain evidence="9 10">RL-C</strain>
    </source>
</reference>
<comment type="catalytic activity">
    <reaction evidence="3">
        <text>uridine(35) in tRNA(Tyr) = pseudouridine(35) in tRNA(Tyr)</text>
        <dbReference type="Rhea" id="RHEA:60556"/>
        <dbReference type="Rhea" id="RHEA-COMP:15607"/>
        <dbReference type="Rhea" id="RHEA-COMP:15608"/>
        <dbReference type="ChEBI" id="CHEBI:65314"/>
        <dbReference type="ChEBI" id="CHEBI:65315"/>
    </reaction>
</comment>
<evidence type="ECO:0000256" key="2">
    <source>
        <dbReference type="ARBA" id="ARBA00023235"/>
    </source>
</evidence>
<dbReference type="PROSITE" id="PS01149">
    <property type="entry name" value="PSI_RSU"/>
    <property type="match status" value="1"/>
</dbReference>
<dbReference type="InterPro" id="IPR042092">
    <property type="entry name" value="PsdUridine_s_RsuA/RluB/E/F_cat"/>
</dbReference>
<dbReference type="OrthoDB" id="9807213at2"/>
<comment type="catalytic activity">
    <reaction evidence="4">
        <text>uridine(2604) in 23S rRNA = pseudouridine(2604) in 23S rRNA</text>
        <dbReference type="Rhea" id="RHEA:38875"/>
        <dbReference type="Rhea" id="RHEA-COMP:10093"/>
        <dbReference type="Rhea" id="RHEA-COMP:10094"/>
        <dbReference type="ChEBI" id="CHEBI:65314"/>
        <dbReference type="ChEBI" id="CHEBI:65315"/>
        <dbReference type="EC" id="5.4.99.21"/>
    </reaction>
</comment>
<dbReference type="PANTHER" id="PTHR47683">
    <property type="entry name" value="PSEUDOURIDINE SYNTHASE FAMILY PROTEIN-RELATED"/>
    <property type="match status" value="1"/>
</dbReference>
<dbReference type="GO" id="GO:0000455">
    <property type="term" value="P:enzyme-directed rRNA pseudouridine synthesis"/>
    <property type="evidence" value="ECO:0007669"/>
    <property type="project" value="UniProtKB-ARBA"/>
</dbReference>
<feature type="domain" description="RNA-binding S4" evidence="8">
    <location>
        <begin position="61"/>
        <end position="118"/>
    </location>
</feature>
<feature type="compositionally biased region" description="Basic and acidic residues" evidence="7">
    <location>
        <begin position="45"/>
        <end position="56"/>
    </location>
</feature>
<evidence type="ECO:0000256" key="3">
    <source>
        <dbReference type="ARBA" id="ARBA00036390"/>
    </source>
</evidence>
<dbReference type="InterPro" id="IPR020103">
    <property type="entry name" value="PsdUridine_synth_cat_dom_sf"/>
</dbReference>
<feature type="compositionally biased region" description="Polar residues" evidence="7">
    <location>
        <begin position="24"/>
        <end position="44"/>
    </location>
</feature>
<dbReference type="Gene3D" id="3.30.70.580">
    <property type="entry name" value="Pseudouridine synthase I, catalytic domain, N-terminal subdomain"/>
    <property type="match status" value="1"/>
</dbReference>
<dbReference type="EC" id="5.4.99.-" evidence="6"/>